<reference evidence="6" key="1">
    <citation type="submission" date="2023-06" db="EMBL/GenBank/DDBJ databases">
        <title>Identification and characterization of horizontal gene transfer across gut microbiota members of farm animals based on homology search.</title>
        <authorList>
            <person name="Zeman M."/>
            <person name="Kubasova T."/>
            <person name="Jahodarova E."/>
            <person name="Nykrynova M."/>
            <person name="Rychlik I."/>
        </authorList>
    </citation>
    <scope>NUCLEOTIDE SEQUENCE [LARGE SCALE GENOMIC DNA]</scope>
    <source>
        <strain evidence="6">105_WCHN</strain>
    </source>
</reference>
<keyword evidence="3" id="KW-0010">Activator</keyword>
<dbReference type="InterPro" id="IPR011006">
    <property type="entry name" value="CheY-like_superfamily"/>
</dbReference>
<evidence type="ECO:0000313" key="6">
    <source>
        <dbReference type="Proteomes" id="UP001529423"/>
    </source>
</evidence>
<evidence type="ECO:0000256" key="1">
    <source>
        <dbReference type="ARBA" id="ARBA00022490"/>
    </source>
</evidence>
<reference evidence="5 6" key="3">
    <citation type="submission" date="2023-06" db="EMBL/GenBank/DDBJ databases">
        <authorList>
            <person name="Zeman M."/>
            <person name="Kubasova T."/>
            <person name="Jahodarova E."/>
            <person name="Nykrynova M."/>
            <person name="Rychlik I."/>
        </authorList>
    </citation>
    <scope>NUCLEOTIDE SEQUENCE [LARGE SCALE GENOMIC DNA]</scope>
    <source>
        <strain evidence="5 6">105_WCHN</strain>
    </source>
</reference>
<organism evidence="5 6">
    <name type="scientific">Limosilactobacillus panis</name>
    <dbReference type="NCBI Taxonomy" id="47493"/>
    <lineage>
        <taxon>Bacteria</taxon>
        <taxon>Bacillati</taxon>
        <taxon>Bacillota</taxon>
        <taxon>Bacilli</taxon>
        <taxon>Lactobacillales</taxon>
        <taxon>Lactobacillaceae</taxon>
        <taxon>Limosilactobacillus</taxon>
    </lineage>
</organism>
<name>A0ABT7VM64_9LACO</name>
<keyword evidence="1" id="KW-0963">Cytoplasm</keyword>
<dbReference type="PANTHER" id="PTHR37299:SF3">
    <property type="entry name" value="STAGE 0 SPORULATION PROTEIN A HOMOLOG"/>
    <property type="match status" value="1"/>
</dbReference>
<dbReference type="Pfam" id="PF04397">
    <property type="entry name" value="LytTR"/>
    <property type="match status" value="1"/>
</dbReference>
<dbReference type="PANTHER" id="PTHR37299">
    <property type="entry name" value="TRANSCRIPTIONAL REGULATOR-RELATED"/>
    <property type="match status" value="1"/>
</dbReference>
<dbReference type="CDD" id="cd17533">
    <property type="entry name" value="REC_LytTR_AgrA-like"/>
    <property type="match status" value="1"/>
</dbReference>
<keyword evidence="6" id="KW-1185">Reference proteome</keyword>
<dbReference type="Proteomes" id="UP001529423">
    <property type="component" value="Unassembled WGS sequence"/>
</dbReference>
<sequence length="250" mass="28576">MNIFILEDQWGEQVNLEKIINEIAQEQRITLSALKAYSKVDELKEHLPAASVDNVYLLDLEIDNDKEAGLKLSRFIRKHDLYATIIFITVHDEFLPVTFKYQAEALDFIAKDKDNVKERLTRALKAAQQKPHLFALPTVLLKIGTGYTRINIDDIIFFSPNPANSHQSFLQLTDNQRITVHGSLTTLEKKSPLFFRSHRRCLINIAKVVEINTHDHQVILKGVPTPCPLSRLKNTTLLNRLAELANTDIN</sequence>
<dbReference type="SMART" id="SM00850">
    <property type="entry name" value="LytTR"/>
    <property type="match status" value="1"/>
</dbReference>
<dbReference type="EMBL" id="JAUDEO010000019">
    <property type="protein sequence ID" value="MDM8333833.1"/>
    <property type="molecule type" value="Genomic_DNA"/>
</dbReference>
<comment type="caution">
    <text evidence="5">The sequence shown here is derived from an EMBL/GenBank/DDBJ whole genome shotgun (WGS) entry which is preliminary data.</text>
</comment>
<dbReference type="PROSITE" id="PS50930">
    <property type="entry name" value="HTH_LYTTR"/>
    <property type="match status" value="1"/>
</dbReference>
<dbReference type="Gene3D" id="3.40.50.2300">
    <property type="match status" value="1"/>
</dbReference>
<proteinExistence type="predicted"/>
<dbReference type="Gene3D" id="2.40.50.1020">
    <property type="entry name" value="LytTr DNA-binding domain"/>
    <property type="match status" value="1"/>
</dbReference>
<dbReference type="InterPro" id="IPR007492">
    <property type="entry name" value="LytTR_DNA-bd_dom"/>
</dbReference>
<evidence type="ECO:0000259" key="4">
    <source>
        <dbReference type="PROSITE" id="PS50930"/>
    </source>
</evidence>
<feature type="domain" description="HTH LytTR-type" evidence="4">
    <location>
        <begin position="139"/>
        <end position="243"/>
    </location>
</feature>
<protein>
    <submittedName>
        <fullName evidence="5">Response regulator transcription factor</fullName>
    </submittedName>
</protein>
<evidence type="ECO:0000313" key="5">
    <source>
        <dbReference type="EMBL" id="MDM8333833.1"/>
    </source>
</evidence>
<gene>
    <name evidence="5" type="ORF">QUW46_04500</name>
</gene>
<accession>A0ABT7VM64</accession>
<evidence type="ECO:0000256" key="2">
    <source>
        <dbReference type="ARBA" id="ARBA00023012"/>
    </source>
</evidence>
<reference evidence="5 6" key="2">
    <citation type="submission" date="2023-06" db="EMBL/GenBank/DDBJ databases">
        <title>Identification and characterization of horizontal gene transfer across gut microbiota members of farm animals based on homology search.</title>
        <authorList>
            <person name="Schwarzerova J."/>
            <person name="Nykrynova M."/>
            <person name="Jureckova K."/>
            <person name="Cejkova D."/>
            <person name="Rychlik I."/>
        </authorList>
    </citation>
    <scope>NUCLEOTIDE SEQUENCE [LARGE SCALE GENOMIC DNA]</scope>
    <source>
        <strain evidence="5 6">105_WCHN</strain>
    </source>
</reference>
<dbReference type="SUPFAM" id="SSF52172">
    <property type="entry name" value="CheY-like"/>
    <property type="match status" value="1"/>
</dbReference>
<keyword evidence="2" id="KW-0902">Two-component regulatory system</keyword>
<evidence type="ECO:0000256" key="3">
    <source>
        <dbReference type="ARBA" id="ARBA00023159"/>
    </source>
</evidence>
<dbReference type="RefSeq" id="WP_289559930.1">
    <property type="nucleotide sequence ID" value="NZ_JAUDEO010000019.1"/>
</dbReference>
<dbReference type="InterPro" id="IPR046947">
    <property type="entry name" value="LytR-like"/>
</dbReference>